<evidence type="ECO:0000256" key="2">
    <source>
        <dbReference type="SAM" id="SignalP"/>
    </source>
</evidence>
<dbReference type="EMBL" id="GEDC01031388">
    <property type="protein sequence ID" value="JAS05910.1"/>
    <property type="molecule type" value="Transcribed_RNA"/>
</dbReference>
<protein>
    <submittedName>
        <fullName evidence="4">Uncharacterized protein</fullName>
    </submittedName>
</protein>
<accession>A0A1B6C787</accession>
<sequence length="212" mass="23261">MAIVAVLLSLVLASVHSLETLVQAGKVNSAEDKEKTVASDIPKVFGKGFPPNGSLPIFKDDISKQNISNNSESGLVGSNNVTDRYDNSLTIQERCLLIPIMLLGGTKSGRNTMRLSSSIVKEGVDLSTAIIKQLRPIENVKKIIQLTGQSCNNMVKNIKCMGIVSNLQNGMNLKLTNNVVVNNLKRINIFRKKPKHDPHHNHKHHLESEIPV</sequence>
<evidence type="ECO:0000313" key="4">
    <source>
        <dbReference type="EMBL" id="JAS09110.1"/>
    </source>
</evidence>
<feature type="compositionally biased region" description="Basic residues" evidence="1">
    <location>
        <begin position="193"/>
        <end position="205"/>
    </location>
</feature>
<reference evidence="4" key="1">
    <citation type="submission" date="2015-12" db="EMBL/GenBank/DDBJ databases">
        <title>De novo transcriptome assembly of four potential Pierce s Disease insect vectors from Arizona vineyards.</title>
        <authorList>
            <person name="Tassone E.E."/>
        </authorList>
    </citation>
    <scope>NUCLEOTIDE SEQUENCE</scope>
</reference>
<name>A0A1B6C787_9HEMI</name>
<proteinExistence type="predicted"/>
<dbReference type="AlphaFoldDB" id="A0A1B6C787"/>
<feature type="signal peptide" evidence="2">
    <location>
        <begin position="1"/>
        <end position="17"/>
    </location>
</feature>
<gene>
    <name evidence="3" type="ORF">g.13046</name>
    <name evidence="4" type="ORF">g.13048</name>
</gene>
<feature type="chain" id="PRO_5008580165" evidence="2">
    <location>
        <begin position="18"/>
        <end position="212"/>
    </location>
</feature>
<organism evidence="4">
    <name type="scientific">Clastoptera arizonana</name>
    <name type="common">Arizona spittle bug</name>
    <dbReference type="NCBI Taxonomy" id="38151"/>
    <lineage>
        <taxon>Eukaryota</taxon>
        <taxon>Metazoa</taxon>
        <taxon>Ecdysozoa</taxon>
        <taxon>Arthropoda</taxon>
        <taxon>Hexapoda</taxon>
        <taxon>Insecta</taxon>
        <taxon>Pterygota</taxon>
        <taxon>Neoptera</taxon>
        <taxon>Paraneoptera</taxon>
        <taxon>Hemiptera</taxon>
        <taxon>Auchenorrhyncha</taxon>
        <taxon>Cercopoidea</taxon>
        <taxon>Clastopteridae</taxon>
        <taxon>Clastoptera</taxon>
    </lineage>
</organism>
<feature type="region of interest" description="Disordered" evidence="1">
    <location>
        <begin position="193"/>
        <end position="212"/>
    </location>
</feature>
<evidence type="ECO:0000313" key="3">
    <source>
        <dbReference type="EMBL" id="JAS05910.1"/>
    </source>
</evidence>
<keyword evidence="2" id="KW-0732">Signal</keyword>
<evidence type="ECO:0000256" key="1">
    <source>
        <dbReference type="SAM" id="MobiDB-lite"/>
    </source>
</evidence>
<dbReference type="EMBL" id="GEDC01028188">
    <property type="protein sequence ID" value="JAS09110.1"/>
    <property type="molecule type" value="Transcribed_RNA"/>
</dbReference>